<keyword evidence="4" id="KW-1185">Reference proteome</keyword>
<accession>A0A7R9M8F3</accession>
<dbReference type="AlphaFoldDB" id="A0A7R9M8F3"/>
<organism evidence="3">
    <name type="scientific">Oppiella nova</name>
    <dbReference type="NCBI Taxonomy" id="334625"/>
    <lineage>
        <taxon>Eukaryota</taxon>
        <taxon>Metazoa</taxon>
        <taxon>Ecdysozoa</taxon>
        <taxon>Arthropoda</taxon>
        <taxon>Chelicerata</taxon>
        <taxon>Arachnida</taxon>
        <taxon>Acari</taxon>
        <taxon>Acariformes</taxon>
        <taxon>Sarcoptiformes</taxon>
        <taxon>Oribatida</taxon>
        <taxon>Brachypylina</taxon>
        <taxon>Oppioidea</taxon>
        <taxon>Oppiidae</taxon>
        <taxon>Oppiella</taxon>
    </lineage>
</organism>
<gene>
    <name evidence="3" type="ORF">ONB1V03_LOCUS10863</name>
</gene>
<evidence type="ECO:0000256" key="2">
    <source>
        <dbReference type="SAM" id="Phobius"/>
    </source>
</evidence>
<sequence>MAEKASKKYRPEVDGEDEDDVTNLSDIVGPWGQWQRNIFIYFFIGAMCSCWHSLGLSFYAPNVSYWCAKPHTYQNMSDSEWIERTVGTKNPNYQCQRYDNPDQPCDSWQYDQSFWRSSIISEQVLATLVTVEVVPKKESTY</sequence>
<feature type="region of interest" description="Disordered" evidence="1">
    <location>
        <begin position="1"/>
        <end position="22"/>
    </location>
</feature>
<evidence type="ECO:0000256" key="1">
    <source>
        <dbReference type="SAM" id="MobiDB-lite"/>
    </source>
</evidence>
<name>A0A7R9M8F3_9ACAR</name>
<dbReference type="Proteomes" id="UP000728032">
    <property type="component" value="Unassembled WGS sequence"/>
</dbReference>
<keyword evidence="2" id="KW-0812">Transmembrane</keyword>
<evidence type="ECO:0000313" key="4">
    <source>
        <dbReference type="Proteomes" id="UP000728032"/>
    </source>
</evidence>
<dbReference type="OrthoDB" id="6432280at2759"/>
<proteinExistence type="predicted"/>
<keyword evidence="2" id="KW-0472">Membrane</keyword>
<reference evidence="3" key="1">
    <citation type="submission" date="2020-11" db="EMBL/GenBank/DDBJ databases">
        <authorList>
            <person name="Tran Van P."/>
        </authorList>
    </citation>
    <scope>NUCLEOTIDE SEQUENCE</scope>
</reference>
<dbReference type="EMBL" id="CAJPVJ010007658">
    <property type="protein sequence ID" value="CAG2171400.1"/>
    <property type="molecule type" value="Genomic_DNA"/>
</dbReference>
<evidence type="ECO:0000313" key="3">
    <source>
        <dbReference type="EMBL" id="CAD7654213.1"/>
    </source>
</evidence>
<protein>
    <submittedName>
        <fullName evidence="3">Uncharacterized protein</fullName>
    </submittedName>
</protein>
<feature type="transmembrane region" description="Helical" evidence="2">
    <location>
        <begin position="38"/>
        <end position="60"/>
    </location>
</feature>
<dbReference type="EMBL" id="OC922483">
    <property type="protein sequence ID" value="CAD7654213.1"/>
    <property type="molecule type" value="Genomic_DNA"/>
</dbReference>
<feature type="compositionally biased region" description="Basic and acidic residues" evidence="1">
    <location>
        <begin position="1"/>
        <end position="13"/>
    </location>
</feature>
<keyword evidence="2" id="KW-1133">Transmembrane helix</keyword>